<dbReference type="EMBL" id="VSSQ01006309">
    <property type="protein sequence ID" value="MPM32250.1"/>
    <property type="molecule type" value="Genomic_DNA"/>
</dbReference>
<comment type="caution">
    <text evidence="1">The sequence shown here is derived from an EMBL/GenBank/DDBJ whole genome shotgun (WGS) entry which is preliminary data.</text>
</comment>
<sequence length="174" mass="18928">MLFKPEIELVLAAFGKEPPARHVGDRRAAAIKPEQTTQQNCIGVTRHARGDCSDAASRPRDMVAVVTQVARSAVAPHIGHEIAITFMATSGCEVVARLRGQQRHECVDQGCLATARRTDDRRVGRINAHAMAPGESAPVVQVQLLQREARRAPFVWGLGAGLRVLQHVQPSFES</sequence>
<reference evidence="1" key="1">
    <citation type="submission" date="2019-08" db="EMBL/GenBank/DDBJ databases">
        <authorList>
            <person name="Kucharzyk K."/>
            <person name="Murdoch R.W."/>
            <person name="Higgins S."/>
            <person name="Loffler F."/>
        </authorList>
    </citation>
    <scope>NUCLEOTIDE SEQUENCE</scope>
</reference>
<gene>
    <name evidence="1" type="ORF">SDC9_78812</name>
</gene>
<dbReference type="AlphaFoldDB" id="A0A644YUH8"/>
<accession>A0A644YUH8</accession>
<organism evidence="1">
    <name type="scientific">bioreactor metagenome</name>
    <dbReference type="NCBI Taxonomy" id="1076179"/>
    <lineage>
        <taxon>unclassified sequences</taxon>
        <taxon>metagenomes</taxon>
        <taxon>ecological metagenomes</taxon>
    </lineage>
</organism>
<name>A0A644YUH8_9ZZZZ</name>
<protein>
    <submittedName>
        <fullName evidence="1">Uncharacterized protein</fullName>
    </submittedName>
</protein>
<proteinExistence type="predicted"/>
<evidence type="ECO:0000313" key="1">
    <source>
        <dbReference type="EMBL" id="MPM32250.1"/>
    </source>
</evidence>